<feature type="coiled-coil region" evidence="1">
    <location>
        <begin position="306"/>
        <end position="333"/>
    </location>
</feature>
<comment type="caution">
    <text evidence="3">The sequence shown here is derived from an EMBL/GenBank/DDBJ whole genome shotgun (WGS) entry which is preliminary data.</text>
</comment>
<accession>A0A1X0P1T9</accession>
<dbReference type="RefSeq" id="XP_028884970.1">
    <property type="nucleotide sequence ID" value="XM_029023774.1"/>
</dbReference>
<dbReference type="AlphaFoldDB" id="A0A1X0P1T9"/>
<protein>
    <submittedName>
        <fullName evidence="3">Uncharacterized protein</fullName>
    </submittedName>
</protein>
<feature type="region of interest" description="Disordered" evidence="2">
    <location>
        <begin position="189"/>
        <end position="300"/>
    </location>
</feature>
<feature type="compositionally biased region" description="Low complexity" evidence="2">
    <location>
        <begin position="283"/>
        <end position="294"/>
    </location>
</feature>
<sequence>MEEFYKNPFRRELDFNELCYASVNSFPVDNPSPSTATTALPTTTTTAAAATVMGGISENLKESEFLGVSSALRYQTQLSEALRANSTLRATYETHIEAQRQEMERLSDENNKLLKKLTRLETDLRSLVLEKECAALAYRREIEKNATLEGKIRSLEAELNSLEQRTRELSAAYNGTSRQIDTPGSLVQTRASSHYQYPQQQQHQQHHQQQHHQQQQEFTPSHEKDRLLYTPEPLRYGSQRKDRPYDTNAGSSNSNINTATPVGLPRTDPVTPVSHTSGRRLQGNAGNGNNRSNNTQRVDENRATNIKQLEQQLLRECQKKDELERELLRMESTRVRSGSDRAKKISLERALAAAQHAVSDTRMKLRALSALVR</sequence>
<dbReference type="GeneID" id="39983554"/>
<gene>
    <name evidence="3" type="ORF">TM35_000073280</name>
</gene>
<keyword evidence="1" id="KW-0175">Coiled coil</keyword>
<name>A0A1X0P1T9_9TRYP</name>
<evidence type="ECO:0000313" key="3">
    <source>
        <dbReference type="EMBL" id="ORC90904.1"/>
    </source>
</evidence>
<evidence type="ECO:0000313" key="4">
    <source>
        <dbReference type="Proteomes" id="UP000192257"/>
    </source>
</evidence>
<dbReference type="OrthoDB" id="273478at2759"/>
<dbReference type="Proteomes" id="UP000192257">
    <property type="component" value="Unassembled WGS sequence"/>
</dbReference>
<evidence type="ECO:0000256" key="1">
    <source>
        <dbReference type="SAM" id="Coils"/>
    </source>
</evidence>
<feature type="compositionally biased region" description="Polar residues" evidence="2">
    <location>
        <begin position="248"/>
        <end position="260"/>
    </location>
</feature>
<dbReference type="VEuPathDB" id="TriTrypDB:TM35_000073280"/>
<dbReference type="EMBL" id="NBCO01000007">
    <property type="protein sequence ID" value="ORC90904.1"/>
    <property type="molecule type" value="Genomic_DNA"/>
</dbReference>
<feature type="compositionally biased region" description="Polar residues" evidence="2">
    <location>
        <begin position="189"/>
        <end position="198"/>
    </location>
</feature>
<evidence type="ECO:0000256" key="2">
    <source>
        <dbReference type="SAM" id="MobiDB-lite"/>
    </source>
</evidence>
<proteinExistence type="predicted"/>
<keyword evidence="4" id="KW-1185">Reference proteome</keyword>
<feature type="coiled-coil region" evidence="1">
    <location>
        <begin position="89"/>
        <end position="172"/>
    </location>
</feature>
<organism evidence="3 4">
    <name type="scientific">Trypanosoma theileri</name>
    <dbReference type="NCBI Taxonomy" id="67003"/>
    <lineage>
        <taxon>Eukaryota</taxon>
        <taxon>Discoba</taxon>
        <taxon>Euglenozoa</taxon>
        <taxon>Kinetoplastea</taxon>
        <taxon>Metakinetoplastina</taxon>
        <taxon>Trypanosomatida</taxon>
        <taxon>Trypanosomatidae</taxon>
        <taxon>Trypanosoma</taxon>
    </lineage>
</organism>
<reference evidence="3 4" key="1">
    <citation type="submission" date="2017-03" db="EMBL/GenBank/DDBJ databases">
        <title>An alternative strategy for trypanosome survival in the mammalian bloodstream revealed through genome and transcriptome analysis of the ubiquitous bovine parasite Trypanosoma (Megatrypanum) theileri.</title>
        <authorList>
            <person name="Kelly S."/>
            <person name="Ivens A."/>
            <person name="Mott A."/>
            <person name="O'Neill E."/>
            <person name="Emms D."/>
            <person name="Macleod O."/>
            <person name="Voorheis P."/>
            <person name="Matthews J."/>
            <person name="Matthews K."/>
            <person name="Carrington M."/>
        </authorList>
    </citation>
    <scope>NUCLEOTIDE SEQUENCE [LARGE SCALE GENOMIC DNA]</scope>
    <source>
        <strain evidence="3">Edinburgh</strain>
    </source>
</reference>